<dbReference type="EMBL" id="QXHD01000004">
    <property type="protein sequence ID" value="NEZ58221.1"/>
    <property type="molecule type" value="Genomic_DNA"/>
</dbReference>
<name>A0A6M0RR90_9CYAN</name>
<evidence type="ECO:0000313" key="1">
    <source>
        <dbReference type="EMBL" id="NEZ58221.1"/>
    </source>
</evidence>
<proteinExistence type="predicted"/>
<keyword evidence="2" id="KW-1185">Reference proteome</keyword>
<organism evidence="1 2">
    <name type="scientific">Adonisia turfae CCMR0081</name>
    <dbReference type="NCBI Taxonomy" id="2292702"/>
    <lineage>
        <taxon>Bacteria</taxon>
        <taxon>Bacillati</taxon>
        <taxon>Cyanobacteriota</taxon>
        <taxon>Adonisia</taxon>
        <taxon>Adonisia turfae</taxon>
    </lineage>
</organism>
<dbReference type="Proteomes" id="UP000481033">
    <property type="component" value="Unassembled WGS sequence"/>
</dbReference>
<accession>A0A6M0RR90</accession>
<dbReference type="AlphaFoldDB" id="A0A6M0RR90"/>
<comment type="caution">
    <text evidence="1">The sequence shown here is derived from an EMBL/GenBank/DDBJ whole genome shotgun (WGS) entry which is preliminary data.</text>
</comment>
<sequence length="207" mass="21491">MANFDYDVLDGNETALKIRGEDLGLDGPTQIVGQKFYSDALGVVGDAAAADETVDASAIALLKALLRESRTTEFDSGAVTVSDPSTEIVIVDVSNAKTMGIQIENTGATALNTFVCSARYHSDLGGFFNPFAQSAADYDTNAGRQTGNTLNPVIASSAIGFPAGDPRTLAGGASAWLELNVARYQSVRFAASTASGSTDVRLRGVAK</sequence>
<evidence type="ECO:0000313" key="2">
    <source>
        <dbReference type="Proteomes" id="UP000481033"/>
    </source>
</evidence>
<reference evidence="1 2" key="1">
    <citation type="journal article" date="2020" name="Microb. Ecol.">
        <title>Ecogenomics of the Marine Benthic Filamentous Cyanobacterium Adonisia.</title>
        <authorList>
            <person name="Walter J.M."/>
            <person name="Coutinho F.H."/>
            <person name="Leomil L."/>
            <person name="Hargreaves P.I."/>
            <person name="Campeao M.E."/>
            <person name="Vieira V.V."/>
            <person name="Silva B.S."/>
            <person name="Fistarol G.O."/>
            <person name="Salomon P.S."/>
            <person name="Sawabe T."/>
            <person name="Mino S."/>
            <person name="Hosokawa M."/>
            <person name="Miyashita H."/>
            <person name="Maruyama F."/>
            <person name="van Verk M.C."/>
            <person name="Dutilh B.E."/>
            <person name="Thompson C.C."/>
            <person name="Thompson F.L."/>
        </authorList>
    </citation>
    <scope>NUCLEOTIDE SEQUENCE [LARGE SCALE GENOMIC DNA]</scope>
    <source>
        <strain evidence="1 2">CCMR0081</strain>
    </source>
</reference>
<gene>
    <name evidence="1" type="ORF">DXZ20_21765</name>
</gene>
<dbReference type="RefSeq" id="WP_163700630.1">
    <property type="nucleotide sequence ID" value="NZ_QXHD01000004.1"/>
</dbReference>
<protein>
    <submittedName>
        <fullName evidence="1">Uncharacterized protein</fullName>
    </submittedName>
</protein>